<dbReference type="EMBL" id="JAKMXF010000298">
    <property type="protein sequence ID" value="KAI6652685.1"/>
    <property type="molecule type" value="Genomic_DNA"/>
</dbReference>
<dbReference type="Pfam" id="PF13911">
    <property type="entry name" value="AhpC-TSA_2"/>
    <property type="match status" value="1"/>
</dbReference>
<evidence type="ECO:0000313" key="1">
    <source>
        <dbReference type="EMBL" id="KAI6652685.1"/>
    </source>
</evidence>
<dbReference type="AlphaFoldDB" id="A0AAV7JW76"/>
<reference evidence="1 2" key="1">
    <citation type="journal article" date="2023" name="BMC Biol.">
        <title>The compact genome of the sponge Oopsacas minuta (Hexactinellida) is lacking key metazoan core genes.</title>
        <authorList>
            <person name="Santini S."/>
            <person name="Schenkelaars Q."/>
            <person name="Jourda C."/>
            <person name="Duchesne M."/>
            <person name="Belahbib H."/>
            <person name="Rocher C."/>
            <person name="Selva M."/>
            <person name="Riesgo A."/>
            <person name="Vervoort M."/>
            <person name="Leys S.P."/>
            <person name="Kodjabachian L."/>
            <person name="Le Bivic A."/>
            <person name="Borchiellini C."/>
            <person name="Claverie J.M."/>
            <person name="Renard E."/>
        </authorList>
    </citation>
    <scope>NUCLEOTIDE SEQUENCE [LARGE SCALE GENOMIC DNA]</scope>
    <source>
        <strain evidence="1">SPO-2</strain>
    </source>
</reference>
<dbReference type="InterPro" id="IPR036249">
    <property type="entry name" value="Thioredoxin-like_sf"/>
</dbReference>
<gene>
    <name evidence="1" type="ORF">LOD99_4468</name>
</gene>
<name>A0AAV7JW76_9METZ</name>
<comment type="caution">
    <text evidence="1">The sequence shown here is derived from an EMBL/GenBank/DDBJ whole genome shotgun (WGS) entry which is preliminary data.</text>
</comment>
<protein>
    <submittedName>
        <fullName evidence="1">Thioredoxin-like protein AAED1</fullName>
    </submittedName>
</protein>
<proteinExistence type="predicted"/>
<dbReference type="SUPFAM" id="SSF52833">
    <property type="entry name" value="Thioredoxin-like"/>
    <property type="match status" value="1"/>
</dbReference>
<keyword evidence="2" id="KW-1185">Reference proteome</keyword>
<dbReference type="InterPro" id="IPR032801">
    <property type="entry name" value="PXL2A/B/C"/>
</dbReference>
<evidence type="ECO:0000313" key="2">
    <source>
        <dbReference type="Proteomes" id="UP001165289"/>
    </source>
</evidence>
<accession>A0AAV7JW76</accession>
<dbReference type="PANTHER" id="PTHR28630:SF3">
    <property type="entry name" value="PEROXIREDOXIN-LIKE 2C"/>
    <property type="match status" value="1"/>
</dbReference>
<dbReference type="Proteomes" id="UP001165289">
    <property type="component" value="Unassembled WGS sequence"/>
</dbReference>
<dbReference type="Gene3D" id="3.40.30.10">
    <property type="entry name" value="Glutaredoxin"/>
    <property type="match status" value="1"/>
</dbReference>
<sequence>MAEAYENKPTSRIMIGDQAPLSMYLREIENGELISIPQICAKDNSKSTLFVFLRHFNCMFSREHIRELENTPAILDQLNVVIVSNFEKDAIKEWKQKVNTTLPMYMDPELDLYKIMGFSETANTKAKTFFKAIILSMKTRSIPQRSGRDTPGHLGGNMIVDKEGKVTYLYRSESPDDRPLPYDILKSLR</sequence>
<organism evidence="1 2">
    <name type="scientific">Oopsacas minuta</name>
    <dbReference type="NCBI Taxonomy" id="111878"/>
    <lineage>
        <taxon>Eukaryota</taxon>
        <taxon>Metazoa</taxon>
        <taxon>Porifera</taxon>
        <taxon>Hexactinellida</taxon>
        <taxon>Hexasterophora</taxon>
        <taxon>Lyssacinosida</taxon>
        <taxon>Leucopsacidae</taxon>
        <taxon>Oopsacas</taxon>
    </lineage>
</organism>
<dbReference type="PANTHER" id="PTHR28630">
    <property type="match status" value="1"/>
</dbReference>